<evidence type="ECO:0000313" key="12">
    <source>
        <dbReference type="EMBL" id="KAG2092535.1"/>
    </source>
</evidence>
<organism evidence="12 13">
    <name type="scientific">Suillus discolor</name>
    <dbReference type="NCBI Taxonomy" id="1912936"/>
    <lineage>
        <taxon>Eukaryota</taxon>
        <taxon>Fungi</taxon>
        <taxon>Dikarya</taxon>
        <taxon>Basidiomycota</taxon>
        <taxon>Agaricomycotina</taxon>
        <taxon>Agaricomycetes</taxon>
        <taxon>Agaricomycetidae</taxon>
        <taxon>Boletales</taxon>
        <taxon>Suillineae</taxon>
        <taxon>Suillaceae</taxon>
        <taxon>Suillus</taxon>
    </lineage>
</organism>
<feature type="repeat" description="WD" evidence="11">
    <location>
        <begin position="8"/>
        <end position="42"/>
    </location>
</feature>
<dbReference type="GO" id="GO:0005198">
    <property type="term" value="F:structural molecule activity"/>
    <property type="evidence" value="ECO:0007669"/>
    <property type="project" value="InterPro"/>
</dbReference>
<evidence type="ECO:0000256" key="2">
    <source>
        <dbReference type="ARBA" id="ARBA00010102"/>
    </source>
</evidence>
<evidence type="ECO:0000256" key="9">
    <source>
        <dbReference type="ARBA" id="ARBA00023132"/>
    </source>
</evidence>
<dbReference type="RefSeq" id="XP_041286908.1">
    <property type="nucleotide sequence ID" value="XM_041429839.1"/>
</dbReference>
<keyword evidence="10" id="KW-0539">Nucleus</keyword>
<protein>
    <submittedName>
        <fullName evidence="12">Uncharacterized protein</fullName>
    </submittedName>
</protein>
<evidence type="ECO:0000256" key="11">
    <source>
        <dbReference type="PROSITE-ProRule" id="PRU00221"/>
    </source>
</evidence>
<evidence type="ECO:0000256" key="7">
    <source>
        <dbReference type="ARBA" id="ARBA00022927"/>
    </source>
</evidence>
<dbReference type="GO" id="GO:0051028">
    <property type="term" value="P:mRNA transport"/>
    <property type="evidence" value="ECO:0007669"/>
    <property type="project" value="UniProtKB-KW"/>
</dbReference>
<dbReference type="InterPro" id="IPR015943">
    <property type="entry name" value="WD40/YVTN_repeat-like_dom_sf"/>
</dbReference>
<dbReference type="GO" id="GO:0034198">
    <property type="term" value="P:cellular response to amino acid starvation"/>
    <property type="evidence" value="ECO:0007669"/>
    <property type="project" value="TreeGrafter"/>
</dbReference>
<dbReference type="PROSITE" id="PS50082">
    <property type="entry name" value="WD_REPEATS_2"/>
    <property type="match status" value="1"/>
</dbReference>
<evidence type="ECO:0000256" key="8">
    <source>
        <dbReference type="ARBA" id="ARBA00023010"/>
    </source>
</evidence>
<evidence type="ECO:0000256" key="5">
    <source>
        <dbReference type="ARBA" id="ARBA00022737"/>
    </source>
</evidence>
<dbReference type="GO" id="GO:0015031">
    <property type="term" value="P:protein transport"/>
    <property type="evidence" value="ECO:0007669"/>
    <property type="project" value="UniProtKB-KW"/>
</dbReference>
<dbReference type="PANTHER" id="PTHR11024:SF3">
    <property type="entry name" value="NUCLEOPORIN SEH1"/>
    <property type="match status" value="1"/>
</dbReference>
<dbReference type="InterPro" id="IPR001680">
    <property type="entry name" value="WD40_rpt"/>
</dbReference>
<dbReference type="GO" id="GO:1904263">
    <property type="term" value="P:positive regulation of TORC1 signaling"/>
    <property type="evidence" value="ECO:0007669"/>
    <property type="project" value="TreeGrafter"/>
</dbReference>
<evidence type="ECO:0000256" key="1">
    <source>
        <dbReference type="ARBA" id="ARBA00004567"/>
    </source>
</evidence>
<evidence type="ECO:0000256" key="6">
    <source>
        <dbReference type="ARBA" id="ARBA00022816"/>
    </source>
</evidence>
<dbReference type="EMBL" id="JABBWM010000090">
    <property type="protein sequence ID" value="KAG2092535.1"/>
    <property type="molecule type" value="Genomic_DNA"/>
</dbReference>
<comment type="subcellular location">
    <subcellularLocation>
        <location evidence="1">Nucleus</location>
        <location evidence="1">Nuclear pore complex</location>
    </subcellularLocation>
</comment>
<dbReference type="PANTHER" id="PTHR11024">
    <property type="entry name" value="NUCLEAR PORE COMPLEX PROTEIN SEC13 / SEH1 FAMILY MEMBER"/>
    <property type="match status" value="1"/>
</dbReference>
<keyword evidence="3" id="KW-0813">Transport</keyword>
<keyword evidence="9" id="KW-0906">Nuclear pore complex</keyword>
<dbReference type="Proteomes" id="UP000823399">
    <property type="component" value="Unassembled WGS sequence"/>
</dbReference>
<accession>A0A9P7EW69</accession>
<comment type="similarity">
    <text evidence="2">Belongs to the WD repeat SEC13 family.</text>
</comment>
<evidence type="ECO:0000256" key="3">
    <source>
        <dbReference type="ARBA" id="ARBA00022448"/>
    </source>
</evidence>
<comment type="caution">
    <text evidence="12">The sequence shown here is derived from an EMBL/GenBank/DDBJ whole genome shotgun (WGS) entry which is preliminary data.</text>
</comment>
<dbReference type="Gene3D" id="2.130.10.10">
    <property type="entry name" value="YVTN repeat-like/Quinoprotein amine dehydrogenase"/>
    <property type="match status" value="1"/>
</dbReference>
<keyword evidence="13" id="KW-1185">Reference proteome</keyword>
<evidence type="ECO:0000313" key="13">
    <source>
        <dbReference type="Proteomes" id="UP000823399"/>
    </source>
</evidence>
<dbReference type="GeneID" id="64692098"/>
<keyword evidence="7" id="KW-0653">Protein transport</keyword>
<keyword evidence="4 11" id="KW-0853">WD repeat</keyword>
<evidence type="ECO:0000256" key="4">
    <source>
        <dbReference type="ARBA" id="ARBA00022574"/>
    </source>
</evidence>
<gene>
    <name evidence="12" type="ORF">F5147DRAFT_434477</name>
</gene>
<dbReference type="GO" id="GO:0035859">
    <property type="term" value="C:Seh1-associated complex"/>
    <property type="evidence" value="ECO:0007669"/>
    <property type="project" value="TreeGrafter"/>
</dbReference>
<evidence type="ECO:0000256" key="10">
    <source>
        <dbReference type="ARBA" id="ARBA00023242"/>
    </source>
</evidence>
<dbReference type="GO" id="GO:0031080">
    <property type="term" value="C:nuclear pore outer ring"/>
    <property type="evidence" value="ECO:0007669"/>
    <property type="project" value="TreeGrafter"/>
</dbReference>
<keyword evidence="8" id="KW-0811">Translocation</keyword>
<reference evidence="12" key="1">
    <citation type="journal article" date="2020" name="New Phytol.">
        <title>Comparative genomics reveals dynamic genome evolution in host specialist ectomycorrhizal fungi.</title>
        <authorList>
            <person name="Lofgren L.A."/>
            <person name="Nguyen N.H."/>
            <person name="Vilgalys R."/>
            <person name="Ruytinx J."/>
            <person name="Liao H.L."/>
            <person name="Branco S."/>
            <person name="Kuo A."/>
            <person name="LaButti K."/>
            <person name="Lipzen A."/>
            <person name="Andreopoulos W."/>
            <person name="Pangilinan J."/>
            <person name="Riley R."/>
            <person name="Hundley H."/>
            <person name="Na H."/>
            <person name="Barry K."/>
            <person name="Grigoriev I.V."/>
            <person name="Stajich J.E."/>
            <person name="Kennedy P.G."/>
        </authorList>
    </citation>
    <scope>NUCLEOTIDE SEQUENCE</scope>
    <source>
        <strain evidence="12">FC423</strain>
    </source>
</reference>
<keyword evidence="5" id="KW-0677">Repeat</keyword>
<dbReference type="OrthoDB" id="5566198at2759"/>
<keyword evidence="6" id="KW-0509">mRNA transport</keyword>
<dbReference type="AlphaFoldDB" id="A0A9P7EW69"/>
<dbReference type="InterPro" id="IPR036322">
    <property type="entry name" value="WD40_repeat_dom_sf"/>
</dbReference>
<dbReference type="InterPro" id="IPR037363">
    <property type="entry name" value="Sec13/Seh1_fam"/>
</dbReference>
<proteinExistence type="inferred from homology"/>
<dbReference type="SUPFAM" id="SSF50978">
    <property type="entry name" value="WD40 repeat-like"/>
    <property type="match status" value="1"/>
</dbReference>
<name>A0A9P7EW69_9AGAM</name>
<sequence>MIQTGLIQSAHNDLLTDVAYDFYGLRLATCSLDQRIKVWQVDENNGNWNVEDDWKASMLEDAFLRLSTN</sequence>